<dbReference type="CDD" id="cd02961">
    <property type="entry name" value="PDI_a_family"/>
    <property type="match status" value="1"/>
</dbReference>
<dbReference type="AlphaFoldDB" id="A0AAD2JLB1"/>
<comment type="caution">
    <text evidence="3">The sequence shown here is derived from an EMBL/GenBank/DDBJ whole genome shotgun (WGS) entry which is preliminary data.</text>
</comment>
<keyword evidence="4" id="KW-1185">Reference proteome</keyword>
<reference evidence="3" key="1">
    <citation type="submission" date="2023-08" db="EMBL/GenBank/DDBJ databases">
        <authorList>
            <person name="Audoor S."/>
            <person name="Bilcke G."/>
        </authorList>
    </citation>
    <scope>NUCLEOTIDE SEQUENCE</scope>
</reference>
<dbReference type="SUPFAM" id="SSF52833">
    <property type="entry name" value="Thioredoxin-like"/>
    <property type="match status" value="1"/>
</dbReference>
<dbReference type="EMBL" id="CAKOGP040002025">
    <property type="protein sequence ID" value="CAJ1959870.1"/>
    <property type="molecule type" value="Genomic_DNA"/>
</dbReference>
<name>A0AAD2JLB1_9STRA</name>
<dbReference type="Pfam" id="PF00085">
    <property type="entry name" value="Thioredoxin"/>
    <property type="match status" value="1"/>
</dbReference>
<dbReference type="PROSITE" id="PS51352">
    <property type="entry name" value="THIOREDOXIN_2"/>
    <property type="match status" value="1"/>
</dbReference>
<keyword evidence="1" id="KW-0732">Signal</keyword>
<proteinExistence type="predicted"/>
<dbReference type="Gene3D" id="3.40.30.10">
    <property type="entry name" value="Glutaredoxin"/>
    <property type="match status" value="1"/>
</dbReference>
<feature type="domain" description="Thioredoxin" evidence="2">
    <location>
        <begin position="49"/>
        <end position="187"/>
    </location>
</feature>
<sequence length="224" mass="25424">MKTMMNIFYVIATSIFLLAPSSEGFTVSGEQSPKSSSSSSQLFYTNDGMTLTKPTTTTAEPIIKGKKPYITKLSSLDELKYFVQEDDRMVAIKFYAPWCKTCQRLGMQFTRLATELGDGIASRKMVEGQVRFAEVAYSPQTNHFIQDQLQVAAVPTLQLYHGVNKLWQRSGTKDTRDLRNEVLKLKSKSKEELLILGEEQDDGILQYAIEDTMYDAPDFLLEEW</sequence>
<protein>
    <recommendedName>
        <fullName evidence="2">Thioredoxin domain-containing protein</fullName>
    </recommendedName>
</protein>
<dbReference type="InterPro" id="IPR036249">
    <property type="entry name" value="Thioredoxin-like_sf"/>
</dbReference>
<accession>A0AAD2JLB1</accession>
<organism evidence="3 4">
    <name type="scientific">Cylindrotheca closterium</name>
    <dbReference type="NCBI Taxonomy" id="2856"/>
    <lineage>
        <taxon>Eukaryota</taxon>
        <taxon>Sar</taxon>
        <taxon>Stramenopiles</taxon>
        <taxon>Ochrophyta</taxon>
        <taxon>Bacillariophyta</taxon>
        <taxon>Bacillariophyceae</taxon>
        <taxon>Bacillariophycidae</taxon>
        <taxon>Bacillariales</taxon>
        <taxon>Bacillariaceae</taxon>
        <taxon>Cylindrotheca</taxon>
    </lineage>
</organism>
<feature type="chain" id="PRO_5042192874" description="Thioredoxin domain-containing protein" evidence="1">
    <location>
        <begin position="25"/>
        <end position="224"/>
    </location>
</feature>
<evidence type="ECO:0000256" key="1">
    <source>
        <dbReference type="SAM" id="SignalP"/>
    </source>
</evidence>
<evidence type="ECO:0000313" key="4">
    <source>
        <dbReference type="Proteomes" id="UP001295423"/>
    </source>
</evidence>
<dbReference type="InterPro" id="IPR013766">
    <property type="entry name" value="Thioredoxin_domain"/>
</dbReference>
<evidence type="ECO:0000259" key="2">
    <source>
        <dbReference type="PROSITE" id="PS51352"/>
    </source>
</evidence>
<evidence type="ECO:0000313" key="3">
    <source>
        <dbReference type="EMBL" id="CAJ1959870.1"/>
    </source>
</evidence>
<feature type="signal peptide" evidence="1">
    <location>
        <begin position="1"/>
        <end position="24"/>
    </location>
</feature>
<dbReference type="Proteomes" id="UP001295423">
    <property type="component" value="Unassembled WGS sequence"/>
</dbReference>
<gene>
    <name evidence="3" type="ORF">CYCCA115_LOCUS18289</name>
</gene>